<proteinExistence type="predicted"/>
<reference evidence="1 2" key="1">
    <citation type="journal article" date="2019" name="bioRxiv">
        <title>Genomics, evolutionary history and diagnostics of the Alternaria alternata species group including apple and Asian pear pathotypes.</title>
        <authorList>
            <person name="Armitage A.D."/>
            <person name="Cockerton H.M."/>
            <person name="Sreenivasaprasad S."/>
            <person name="Woodhall J.W."/>
            <person name="Lane C.R."/>
            <person name="Harrison R.J."/>
            <person name="Clarkson J.P."/>
        </authorList>
    </citation>
    <scope>NUCLEOTIDE SEQUENCE [LARGE SCALE GENOMIC DNA]</scope>
    <source>
        <strain evidence="1 2">FERA 650</strain>
    </source>
</reference>
<keyword evidence="2" id="KW-1185">Reference proteome</keyword>
<evidence type="ECO:0000313" key="1">
    <source>
        <dbReference type="EMBL" id="KAB2101271.1"/>
    </source>
</evidence>
<sequence length="1509" mass="173397">MSARKPLPVGGDLDVVIKTPAPKSLSIEDDLDVAWAKAVKTFKEESKAKYPDKVMTIGDVLANMNTQEAKQTTKTRAKAIVSNILNCVQTFGEIVAGASSAAFPPSQQCFNALNFVIVAVQSFQKIFEDLTTLLERVSVFIGTLRIYLEEKNDVKLDPRLRPVIYRVLEHFMAIMTLAVKLTNRKEKWKAGAKVFFFGGDESVTDALATLETLVSQFVQVQVAVIGQDLSEAARGIRTLENKMEEVINFELAIISSLGRQEDQERTIVNSLGRREEQEKDKNMREQLRKWLCIDDKDTWRDFHNMILSQRTENTGNWLCKEHDTFARWCDTETDESNLMIVTSDPGRGKTFLTSAVIEYLKSLASNSGGRTHVAYSYHQATAREEFGALLKKGSQQPSQGTIAISRALCNIVWQLATLDQDYRVFLFQICKDDSCKIDAGDIWDKLIIGYSPRRTSDVFIVLDGLPHVDQSLLTRMGQGVTRQTSDLHVRVFITAKPLAAPNVGYNNTTMKISLNPAPNLKEMVPSIDDVRRIIEKRLAETSIFHSETPSAKEMQQRVFDVSIRQFQNDFPRLSLVLNEISQCFNLRQVEIILERIDEPIEVNLGRQIRSLNSKLISDEIKEVNALISCLECFKTSRPGVACLLAEQYVDVKLKIPRVTPLSECIRRRYPLLFEVDALDRIRWRYPEIQQYLKKDLEDQQAMQDIYKRRGQQRSQTDLEELDLLELVIQNNLKTVFGSERGAELFDRYGLGDYFVSHRGQLIELICSDEKSNRYSVLFICLQVLCEDMGQRPVDRLRSYAREHLYQHLEWKEKHILKPEENQAIGRFLVKLLRNDTVIDHWSQEPNHGIVNCFPSNRKEDDLIWNWFAKINKPGSLADLEDQDWLSKLPKKTHKGRPSHWDYAIGRMVHGWYTQKRNTIDTIKLIADAREPDQIHRWLHTWLQDKEMKLDSNLLIKRLVQEYQRYSDRPERKNWILQRCEEVIMVYPHTWWALLYSVKVSTKDGRIAENLGEAISRLKSAMSTFMLHRDAEFRKHYWCEMLPLLARCRLLNSDLAGAMDVYSKMMDDAESRGTLNMSLIYHLMPGQISDFFRSASTKVVPNTTHHWLHELIASINSSEDVFSVKRAAHYGSDWRFIHDNIEVVLKQLNQDIDEMDHVIGIAKNTSVPTKANRVSQQKLNTQRQLRSILAYILWHESDKAEDHKKALDLWEGLEATDIVLKVLIKLSQARSWQELCRSDNDFDSRLRTVITTVWLKNQKSYSDVYTRTHFVIAGFLMNLGSQKEAQIFISKILEDKDYGEEKGSNKQLEEYGKACMILGEYQLGHDLFALMTKHDLDEHEGCERTCGKTLVGVLRPTYLCIDCMCFLKPQCFIALRKQIWIAGFCDPAHRHVALQPPVGTDARGERAVIKLVQQVGLRYGWSEGTDDQESEEQQGSVLNGQQSIKLENQQGGVSKEKQGAMLEEQHNSVLEIHGWLKGEELEERKNGVLEIPRSRASFHSIDEVTVGAQD</sequence>
<dbReference type="Proteomes" id="UP000293547">
    <property type="component" value="Unassembled WGS sequence"/>
</dbReference>
<accession>A0ACB6F9Z3</accession>
<organism evidence="1 2">
    <name type="scientific">Alternaria gaisen</name>
    <dbReference type="NCBI Taxonomy" id="167740"/>
    <lineage>
        <taxon>Eukaryota</taxon>
        <taxon>Fungi</taxon>
        <taxon>Dikarya</taxon>
        <taxon>Ascomycota</taxon>
        <taxon>Pezizomycotina</taxon>
        <taxon>Dothideomycetes</taxon>
        <taxon>Pleosporomycetidae</taxon>
        <taxon>Pleosporales</taxon>
        <taxon>Pleosporineae</taxon>
        <taxon>Pleosporaceae</taxon>
        <taxon>Alternaria</taxon>
        <taxon>Alternaria sect. Alternaria</taxon>
    </lineage>
</organism>
<protein>
    <submittedName>
        <fullName evidence="1">Uncharacterized protein</fullName>
    </submittedName>
</protein>
<evidence type="ECO:0000313" key="2">
    <source>
        <dbReference type="Proteomes" id="UP000293547"/>
    </source>
</evidence>
<gene>
    <name evidence="1" type="ORF">AG0111_0g10635</name>
</gene>
<dbReference type="EMBL" id="PDWZ02000011">
    <property type="protein sequence ID" value="KAB2101271.1"/>
    <property type="molecule type" value="Genomic_DNA"/>
</dbReference>
<comment type="caution">
    <text evidence="1">The sequence shown here is derived from an EMBL/GenBank/DDBJ whole genome shotgun (WGS) entry which is preliminary data.</text>
</comment>
<name>A0ACB6F9Z3_9PLEO</name>